<evidence type="ECO:0000256" key="1">
    <source>
        <dbReference type="SAM" id="MobiDB-lite"/>
    </source>
</evidence>
<accession>A0A392R2F9</accession>
<feature type="region of interest" description="Disordered" evidence="1">
    <location>
        <begin position="106"/>
        <end position="137"/>
    </location>
</feature>
<organism evidence="2 3">
    <name type="scientific">Trifolium medium</name>
    <dbReference type="NCBI Taxonomy" id="97028"/>
    <lineage>
        <taxon>Eukaryota</taxon>
        <taxon>Viridiplantae</taxon>
        <taxon>Streptophyta</taxon>
        <taxon>Embryophyta</taxon>
        <taxon>Tracheophyta</taxon>
        <taxon>Spermatophyta</taxon>
        <taxon>Magnoliopsida</taxon>
        <taxon>eudicotyledons</taxon>
        <taxon>Gunneridae</taxon>
        <taxon>Pentapetalae</taxon>
        <taxon>rosids</taxon>
        <taxon>fabids</taxon>
        <taxon>Fabales</taxon>
        <taxon>Fabaceae</taxon>
        <taxon>Papilionoideae</taxon>
        <taxon>50 kb inversion clade</taxon>
        <taxon>NPAAA clade</taxon>
        <taxon>Hologalegina</taxon>
        <taxon>IRL clade</taxon>
        <taxon>Trifolieae</taxon>
        <taxon>Trifolium</taxon>
    </lineage>
</organism>
<evidence type="ECO:0000313" key="3">
    <source>
        <dbReference type="Proteomes" id="UP000265520"/>
    </source>
</evidence>
<feature type="compositionally biased region" description="Low complexity" evidence="1">
    <location>
        <begin position="45"/>
        <end position="58"/>
    </location>
</feature>
<protein>
    <submittedName>
        <fullName evidence="2">DUF2146 family protein</fullName>
    </submittedName>
</protein>
<name>A0A392R2F9_9FABA</name>
<feature type="region of interest" description="Disordered" evidence="1">
    <location>
        <begin position="1"/>
        <end position="70"/>
    </location>
</feature>
<feature type="compositionally biased region" description="Low complexity" evidence="1">
    <location>
        <begin position="16"/>
        <end position="38"/>
    </location>
</feature>
<feature type="non-terminal residue" evidence="2">
    <location>
        <position position="137"/>
    </location>
</feature>
<feature type="compositionally biased region" description="Low complexity" evidence="1">
    <location>
        <begin position="117"/>
        <end position="130"/>
    </location>
</feature>
<dbReference type="EMBL" id="LXQA010176474">
    <property type="protein sequence ID" value="MCI30026.1"/>
    <property type="molecule type" value="Genomic_DNA"/>
</dbReference>
<proteinExistence type="predicted"/>
<dbReference type="Proteomes" id="UP000265520">
    <property type="component" value="Unassembled WGS sequence"/>
</dbReference>
<dbReference type="AlphaFoldDB" id="A0A392R2F9"/>
<sequence length="137" mass="13676">MAPFVRSQGGAPGLPSRVHSSASLSSRAVSTGNNNSSPGRGGGNLNRNASMSGLDSSLGRGGGGNLNRNASAVSLMSGLGSYTSLFPGQCIPVMLFVFVDDFSSLSNSSTNGEDSSDVSSLNQSSSLSSVGKTNLPA</sequence>
<comment type="caution">
    <text evidence="2">The sequence shown here is derived from an EMBL/GenBank/DDBJ whole genome shotgun (WGS) entry which is preliminary data.</text>
</comment>
<keyword evidence="3" id="KW-1185">Reference proteome</keyword>
<evidence type="ECO:0000313" key="2">
    <source>
        <dbReference type="EMBL" id="MCI30026.1"/>
    </source>
</evidence>
<reference evidence="2 3" key="1">
    <citation type="journal article" date="2018" name="Front. Plant Sci.">
        <title>Red Clover (Trifolium pratense) and Zigzag Clover (T. medium) - A Picture of Genomic Similarities and Differences.</title>
        <authorList>
            <person name="Dluhosova J."/>
            <person name="Istvanek J."/>
            <person name="Nedelnik J."/>
            <person name="Repkova J."/>
        </authorList>
    </citation>
    <scope>NUCLEOTIDE SEQUENCE [LARGE SCALE GENOMIC DNA]</scope>
    <source>
        <strain evidence="3">cv. 10/8</strain>
        <tissue evidence="2">Leaf</tissue>
    </source>
</reference>